<evidence type="ECO:0000313" key="1">
    <source>
        <dbReference type="EMBL" id="MDF1611124.1"/>
    </source>
</evidence>
<comment type="caution">
    <text evidence="1">The sequence shown here is derived from an EMBL/GenBank/DDBJ whole genome shotgun (WGS) entry which is preliminary data.</text>
</comment>
<dbReference type="InterPro" id="IPR036866">
    <property type="entry name" value="RibonucZ/Hydroxyglut_hydro"/>
</dbReference>
<dbReference type="RefSeq" id="WP_321534891.1">
    <property type="nucleotide sequence ID" value="NZ_JARGDL010000003.1"/>
</dbReference>
<dbReference type="PANTHER" id="PTHR46018:SF2">
    <property type="entry name" value="ZINC PHOSPHODIESTERASE ELAC PROTEIN 1"/>
    <property type="match status" value="1"/>
</dbReference>
<protein>
    <submittedName>
        <fullName evidence="1">MBL fold metallo-hydrolase</fullName>
    </submittedName>
</protein>
<dbReference type="GO" id="GO:0042781">
    <property type="term" value="F:3'-tRNA processing endoribonuclease activity"/>
    <property type="evidence" value="ECO:0007669"/>
    <property type="project" value="TreeGrafter"/>
</dbReference>
<dbReference type="Proteomes" id="UP001221302">
    <property type="component" value="Unassembled WGS sequence"/>
</dbReference>
<reference evidence="1" key="1">
    <citation type="submission" date="2023-03" db="EMBL/GenBank/DDBJ databases">
        <title>Stygiobacter electus gen. nov., sp. nov., facultatively anaerobic thermotolerant bacterium of the class Ignavibacteria from a well of Yessentuki mineral water deposit.</title>
        <authorList>
            <person name="Podosokorskaya O.A."/>
            <person name="Elcheninov A.G."/>
            <person name="Petrova N.F."/>
            <person name="Zavarzina D.G."/>
            <person name="Kublanov I.V."/>
            <person name="Merkel A.Y."/>
        </authorList>
    </citation>
    <scope>NUCLEOTIDE SEQUENCE</scope>
    <source>
        <strain evidence="1">09-Me</strain>
    </source>
</reference>
<evidence type="ECO:0000313" key="2">
    <source>
        <dbReference type="Proteomes" id="UP001221302"/>
    </source>
</evidence>
<organism evidence="1 2">
    <name type="scientific">Stygiobacter electus</name>
    <dbReference type="NCBI Taxonomy" id="3032292"/>
    <lineage>
        <taxon>Bacteria</taxon>
        <taxon>Pseudomonadati</taxon>
        <taxon>Ignavibacteriota</taxon>
        <taxon>Ignavibacteria</taxon>
        <taxon>Ignavibacteriales</taxon>
        <taxon>Melioribacteraceae</taxon>
        <taxon>Stygiobacter</taxon>
    </lineage>
</organism>
<accession>A0AAE3NZ31</accession>
<dbReference type="Pfam" id="PF23023">
    <property type="entry name" value="Anti-Pycsar_Apyc1"/>
    <property type="match status" value="1"/>
</dbReference>
<dbReference type="PANTHER" id="PTHR46018">
    <property type="entry name" value="ZINC PHOSPHODIESTERASE ELAC PROTEIN 1"/>
    <property type="match status" value="1"/>
</dbReference>
<sequence>MNKIIFLGTASGKTSLERNHTSIYFDFGSTNLLIDCGDGISKSLLKNEINFNSIKNIFISHLHADHFAGIASLITQMKLENRNEELNIHVYKSFVDTIKFFLNSTYMFEESIGFKISYHPLEFNIENSINDEVGFIIKKNSHINKKEELKYYPDSLFNSSSILIKNNIQNIFYTSDIASKEDLFLFKDDKIDILISESMHISLENIYDAVKIHNPQKTFLVHYNDEDKTKIFNWIKINQLSEKIILAKDDLNYTI</sequence>
<name>A0AAE3NZ31_9BACT</name>
<dbReference type="AlphaFoldDB" id="A0AAE3NZ31"/>
<gene>
    <name evidence="1" type="ORF">P0M35_03110</name>
</gene>
<dbReference type="SUPFAM" id="SSF56281">
    <property type="entry name" value="Metallo-hydrolase/oxidoreductase"/>
    <property type="match status" value="1"/>
</dbReference>
<dbReference type="Gene3D" id="3.60.15.10">
    <property type="entry name" value="Ribonuclease Z/Hydroxyacylglutathione hydrolase-like"/>
    <property type="match status" value="1"/>
</dbReference>
<dbReference type="EMBL" id="JARGDL010000003">
    <property type="protein sequence ID" value="MDF1611124.1"/>
    <property type="molecule type" value="Genomic_DNA"/>
</dbReference>
<proteinExistence type="predicted"/>
<keyword evidence="2" id="KW-1185">Reference proteome</keyword>